<evidence type="ECO:0000256" key="6">
    <source>
        <dbReference type="ARBA" id="ARBA00022837"/>
    </source>
</evidence>
<feature type="transmembrane region" description="Helical" evidence="14">
    <location>
        <begin position="873"/>
        <end position="893"/>
    </location>
</feature>
<evidence type="ECO:0000256" key="14">
    <source>
        <dbReference type="SAM" id="Phobius"/>
    </source>
</evidence>
<feature type="compositionally biased region" description="Polar residues" evidence="13">
    <location>
        <begin position="180"/>
        <end position="189"/>
    </location>
</feature>
<dbReference type="PANTHER" id="PTHR45628:SF7">
    <property type="entry name" value="VOLTAGE-DEPENDENT CALCIUM CHANNEL TYPE A SUBUNIT ALPHA-1"/>
    <property type="match status" value="1"/>
</dbReference>
<reference evidence="16" key="1">
    <citation type="submission" date="2017-08" db="EMBL/GenBank/DDBJ databases">
        <authorList>
            <person name="Polle J.E."/>
            <person name="Barry K."/>
            <person name="Cushman J."/>
            <person name="Schmutz J."/>
            <person name="Tran D."/>
            <person name="Hathwaick L.T."/>
            <person name="Yim W.C."/>
            <person name="Jenkins J."/>
            <person name="Mckie-Krisberg Z.M."/>
            <person name="Prochnik S."/>
            <person name="Lindquist E."/>
            <person name="Dockter R.B."/>
            <person name="Adam C."/>
            <person name="Molina H."/>
            <person name="Bunkerborg J."/>
            <person name="Jin E."/>
            <person name="Buchheim M."/>
            <person name="Magnuson J."/>
        </authorList>
    </citation>
    <scope>NUCLEOTIDE SEQUENCE</scope>
    <source>
        <strain evidence="16">CCAP 19/18</strain>
    </source>
</reference>
<proteinExistence type="predicted"/>
<dbReference type="Gene3D" id="1.20.120.350">
    <property type="entry name" value="Voltage-gated potassium channels. Chain C"/>
    <property type="match status" value="1"/>
</dbReference>
<dbReference type="InterPro" id="IPR050599">
    <property type="entry name" value="VDCC_alpha-1_subunit"/>
</dbReference>
<evidence type="ECO:0000313" key="16">
    <source>
        <dbReference type="EMBL" id="KAF5831558.1"/>
    </source>
</evidence>
<keyword evidence="11" id="KW-0325">Glycoprotein</keyword>
<evidence type="ECO:0000256" key="3">
    <source>
        <dbReference type="ARBA" id="ARBA00022568"/>
    </source>
</evidence>
<gene>
    <name evidence="16" type="ORF">DUNSADRAFT_12971</name>
</gene>
<evidence type="ECO:0000256" key="8">
    <source>
        <dbReference type="ARBA" id="ARBA00022989"/>
    </source>
</evidence>
<evidence type="ECO:0000256" key="2">
    <source>
        <dbReference type="ARBA" id="ARBA00022448"/>
    </source>
</evidence>
<feature type="region of interest" description="Disordered" evidence="13">
    <location>
        <begin position="368"/>
        <end position="505"/>
    </location>
</feature>
<evidence type="ECO:0000259" key="15">
    <source>
        <dbReference type="Pfam" id="PF00520"/>
    </source>
</evidence>
<feature type="region of interest" description="Disordered" evidence="13">
    <location>
        <begin position="151"/>
        <end position="189"/>
    </location>
</feature>
<feature type="compositionally biased region" description="Low complexity" evidence="13">
    <location>
        <begin position="583"/>
        <end position="594"/>
    </location>
</feature>
<feature type="region of interest" description="Disordered" evidence="13">
    <location>
        <begin position="247"/>
        <end position="356"/>
    </location>
</feature>
<feature type="region of interest" description="Disordered" evidence="13">
    <location>
        <begin position="541"/>
        <end position="625"/>
    </location>
</feature>
<dbReference type="Proteomes" id="UP000815325">
    <property type="component" value="Unassembled WGS sequence"/>
</dbReference>
<dbReference type="EMBL" id="MU069939">
    <property type="protein sequence ID" value="KAF5831558.1"/>
    <property type="molecule type" value="Genomic_DNA"/>
</dbReference>
<feature type="compositionally biased region" description="Polar residues" evidence="13">
    <location>
        <begin position="657"/>
        <end position="671"/>
    </location>
</feature>
<dbReference type="Pfam" id="PF00520">
    <property type="entry name" value="Ion_trans"/>
    <property type="match status" value="1"/>
</dbReference>
<evidence type="ECO:0000256" key="9">
    <source>
        <dbReference type="ARBA" id="ARBA00023065"/>
    </source>
</evidence>
<feature type="region of interest" description="Disordered" evidence="13">
    <location>
        <begin position="753"/>
        <end position="803"/>
    </location>
</feature>
<keyword evidence="8 14" id="KW-1133">Transmembrane helix</keyword>
<keyword evidence="4" id="KW-0107">Calcium channel</keyword>
<feature type="compositionally biased region" description="Pro residues" evidence="13">
    <location>
        <begin position="595"/>
        <end position="606"/>
    </location>
</feature>
<keyword evidence="5 14" id="KW-0812">Transmembrane</keyword>
<feature type="compositionally biased region" description="Acidic residues" evidence="13">
    <location>
        <begin position="773"/>
        <end position="790"/>
    </location>
</feature>
<keyword evidence="9" id="KW-0406">Ion transport</keyword>
<keyword evidence="7" id="KW-0851">Voltage-gated channel</keyword>
<feature type="compositionally biased region" description="Low complexity" evidence="13">
    <location>
        <begin position="406"/>
        <end position="416"/>
    </location>
</feature>
<dbReference type="InterPro" id="IPR005821">
    <property type="entry name" value="Ion_trans_dom"/>
</dbReference>
<evidence type="ECO:0000256" key="12">
    <source>
        <dbReference type="ARBA" id="ARBA00023303"/>
    </source>
</evidence>
<sequence>MFSGHSNVALIVPSSLVVAVIFIMLTLPCARSNLVVAVIFISYERGIQSQDKKEDDFASMLALLGASPKEVDPGAVGREGDTDGDAALKVERSASSTVAPLLYGTPTLPIPSECDVGAVNFGAKPVAEGMEDEHPLQRNLEAQVRKGTCPAISVFSPSGRSTRSRSADSSSGDPCEAAQEPTTATSAANLQGPAGATQAMELHQAWPLHGSEETAHSGGSYEVAQALTGATRAAELEAWPSHASEATGVARVQHARPAQGSEEATSRGARQSLHHSSEAAQEPTGATRAAKLQEAWPSQKSEARPSHASETTGVAKLQESLPLQDSEEATSCGARQSLHHSSEAAQEPTRATRAAKLHEAWPSQKLEAWPSHASEATGVAKPQAALSPQGSGKAAECGVGQSLQHNSSSNRGGSFESSHHHRRNSSPCNSARSSQHSSTSPRQCSGSSNSSQRGHAAPIKGGWISPTLTPENAAAERDAGAALATAATGKAAPPPNSPMLHAPSVPASHHLTETALRSGTPAQSPLACVPSVQVSHNLTDTALRPGTPAQSPLAHAPSEPASHHLTETAPRPGTPAQLPLARTPSEPTSLLLTTAPPPHSPAPPPSHLLRVPSNPTAFPSIHQHKPAARRHSEPYAAFLARQGSTPTKRASVAGYGRTSSVTGYSRTSSLATPGKMHKRASTGNLRYLGDLGDSGKGLPRRNRRRSSIVVQLASHNYRPYGHTSSLSSQYATVGPFSRQMSSTGGSLGRVVSQEGLPCRPESAVSRPQSLPEFPDDADLLDNKSEEDDGLAVEKSTQSQSAPELYAWRDSNQRLSAIQLSGDRDVQKCISTHEPIKELSSTKEESMARPSASQESLWESLRAFGNKVIDSRNFELFTCTVIAANAIILGLNWYFMPEPLERAVYILNYAFTCYFVVEITLRVSVKGRDFFTSRMNW</sequence>
<evidence type="ECO:0000256" key="1">
    <source>
        <dbReference type="ARBA" id="ARBA00004141"/>
    </source>
</evidence>
<keyword evidence="3" id="KW-0109">Calcium transport</keyword>
<evidence type="ECO:0000256" key="5">
    <source>
        <dbReference type="ARBA" id="ARBA00022692"/>
    </source>
</evidence>
<evidence type="ECO:0000256" key="10">
    <source>
        <dbReference type="ARBA" id="ARBA00023136"/>
    </source>
</evidence>
<dbReference type="InterPro" id="IPR027359">
    <property type="entry name" value="Volt_channel_dom_sf"/>
</dbReference>
<feature type="transmembrane region" description="Helical" evidence="14">
    <location>
        <begin position="905"/>
        <end position="924"/>
    </location>
</feature>
<evidence type="ECO:0000256" key="11">
    <source>
        <dbReference type="ARBA" id="ARBA00023180"/>
    </source>
</evidence>
<keyword evidence="2" id="KW-0813">Transport</keyword>
<protein>
    <recommendedName>
        <fullName evidence="15">Ion transport domain-containing protein</fullName>
    </recommendedName>
</protein>
<feature type="compositionally biased region" description="Polar residues" evidence="13">
    <location>
        <begin position="425"/>
        <end position="453"/>
    </location>
</feature>
<keyword evidence="6" id="KW-0106">Calcium</keyword>
<feature type="transmembrane region" description="Helical" evidence="14">
    <location>
        <begin position="16"/>
        <end position="43"/>
    </location>
</feature>
<evidence type="ECO:0000256" key="7">
    <source>
        <dbReference type="ARBA" id="ARBA00022882"/>
    </source>
</evidence>
<name>A0ABQ7GAC2_DUNSA</name>
<feature type="region of interest" description="Disordered" evidence="13">
    <location>
        <begin position="648"/>
        <end position="677"/>
    </location>
</feature>
<evidence type="ECO:0000313" key="17">
    <source>
        <dbReference type="Proteomes" id="UP000815325"/>
    </source>
</evidence>
<keyword evidence="17" id="KW-1185">Reference proteome</keyword>
<comment type="subcellular location">
    <subcellularLocation>
        <location evidence="1">Membrane</location>
        <topology evidence="1">Multi-pass membrane protein</topology>
    </subcellularLocation>
</comment>
<feature type="domain" description="Ion transport" evidence="15">
    <location>
        <begin position="871"/>
        <end position="936"/>
    </location>
</feature>
<keyword evidence="10 14" id="KW-0472">Membrane</keyword>
<dbReference type="PANTHER" id="PTHR45628">
    <property type="entry name" value="VOLTAGE-DEPENDENT CALCIUM CHANNEL TYPE A SUBUNIT ALPHA-1"/>
    <property type="match status" value="1"/>
</dbReference>
<accession>A0ABQ7GAC2</accession>
<evidence type="ECO:0000256" key="13">
    <source>
        <dbReference type="SAM" id="MobiDB-lite"/>
    </source>
</evidence>
<feature type="compositionally biased region" description="Low complexity" evidence="13">
    <location>
        <begin position="480"/>
        <end position="491"/>
    </location>
</feature>
<evidence type="ECO:0000256" key="4">
    <source>
        <dbReference type="ARBA" id="ARBA00022673"/>
    </source>
</evidence>
<organism evidence="16 17">
    <name type="scientific">Dunaliella salina</name>
    <name type="common">Green alga</name>
    <name type="synonym">Protococcus salinus</name>
    <dbReference type="NCBI Taxonomy" id="3046"/>
    <lineage>
        <taxon>Eukaryota</taxon>
        <taxon>Viridiplantae</taxon>
        <taxon>Chlorophyta</taxon>
        <taxon>core chlorophytes</taxon>
        <taxon>Chlorophyceae</taxon>
        <taxon>CS clade</taxon>
        <taxon>Chlamydomonadales</taxon>
        <taxon>Dunaliellaceae</taxon>
        <taxon>Dunaliella</taxon>
    </lineage>
</organism>
<keyword evidence="12" id="KW-0407">Ion channel</keyword>
<comment type="caution">
    <text evidence="16">The sequence shown here is derived from an EMBL/GenBank/DDBJ whole genome shotgun (WGS) entry which is preliminary data.</text>
</comment>